<accession>A0A1C6TVN5</accession>
<dbReference type="PROSITE" id="PS50943">
    <property type="entry name" value="HTH_CROC1"/>
    <property type="match status" value="1"/>
</dbReference>
<dbReference type="CDD" id="cd00093">
    <property type="entry name" value="HTH_XRE"/>
    <property type="match status" value="2"/>
</dbReference>
<dbReference type="GO" id="GO:0003677">
    <property type="term" value="F:DNA binding"/>
    <property type="evidence" value="ECO:0007669"/>
    <property type="project" value="InterPro"/>
</dbReference>
<dbReference type="Gene3D" id="1.10.260.40">
    <property type="entry name" value="lambda repressor-like DNA-binding domains"/>
    <property type="match status" value="1"/>
</dbReference>
<protein>
    <submittedName>
        <fullName evidence="2">Helix-turn-helix domain-containing protein</fullName>
    </submittedName>
</protein>
<dbReference type="Pfam" id="PF13560">
    <property type="entry name" value="HTH_31"/>
    <property type="match status" value="2"/>
</dbReference>
<dbReference type="Proteomes" id="UP000199343">
    <property type="component" value="Unassembled WGS sequence"/>
</dbReference>
<proteinExistence type="predicted"/>
<dbReference type="OrthoDB" id="3698213at2"/>
<name>A0A1C6TVN5_9ACTN</name>
<evidence type="ECO:0000313" key="2">
    <source>
        <dbReference type="EMBL" id="SCL45661.1"/>
    </source>
</evidence>
<reference evidence="2 3" key="1">
    <citation type="submission" date="2016-06" db="EMBL/GenBank/DDBJ databases">
        <authorList>
            <person name="Kjaerup R.B."/>
            <person name="Dalgaard T.S."/>
            <person name="Juul-Madsen H.R."/>
        </authorList>
    </citation>
    <scope>NUCLEOTIDE SEQUENCE [LARGE SCALE GENOMIC DNA]</scope>
    <source>
        <strain evidence="2 3">DSM 43363</strain>
    </source>
</reference>
<dbReference type="RefSeq" id="WP_091619552.1">
    <property type="nucleotide sequence ID" value="NZ_FMIC01000001.1"/>
</dbReference>
<dbReference type="EMBL" id="FMIC01000001">
    <property type="protein sequence ID" value="SCL45661.1"/>
    <property type="molecule type" value="Genomic_DNA"/>
</dbReference>
<evidence type="ECO:0000313" key="3">
    <source>
        <dbReference type="Proteomes" id="UP000199343"/>
    </source>
</evidence>
<gene>
    <name evidence="2" type="ORF">GA0070608_0055</name>
</gene>
<evidence type="ECO:0000259" key="1">
    <source>
        <dbReference type="PROSITE" id="PS50943"/>
    </source>
</evidence>
<dbReference type="AlphaFoldDB" id="A0A1C6TVN5"/>
<organism evidence="2 3">
    <name type="scientific">Micromonospora peucetia</name>
    <dbReference type="NCBI Taxonomy" id="47871"/>
    <lineage>
        <taxon>Bacteria</taxon>
        <taxon>Bacillati</taxon>
        <taxon>Actinomycetota</taxon>
        <taxon>Actinomycetes</taxon>
        <taxon>Micromonosporales</taxon>
        <taxon>Micromonosporaceae</taxon>
        <taxon>Micromonospora</taxon>
    </lineage>
</organism>
<dbReference type="SMART" id="SM00530">
    <property type="entry name" value="HTH_XRE"/>
    <property type="match status" value="2"/>
</dbReference>
<feature type="domain" description="HTH cro/C1-type" evidence="1">
    <location>
        <begin position="22"/>
        <end position="67"/>
    </location>
</feature>
<dbReference type="InterPro" id="IPR010982">
    <property type="entry name" value="Lambda_DNA-bd_dom_sf"/>
</dbReference>
<dbReference type="InterPro" id="IPR001387">
    <property type="entry name" value="Cro/C1-type_HTH"/>
</dbReference>
<dbReference type="SUPFAM" id="SSF47413">
    <property type="entry name" value="lambda repressor-like DNA-binding domains"/>
    <property type="match status" value="1"/>
</dbReference>
<sequence length="452" mass="50196">MTDQLHRRPALLRWWRTEQSELSLEDLAQSAGVSRATMHNWETGQTDGPSLQQLAVLDDRLGAGEVLHDLYVALRTPDALNATPKWWRNFQGESRPCWAWLRVAGTQPGAARIDAGPFRLDCEVPAGEGVFAQAYAFASNPAVTVEFDRAGWVDFGYGVLPAAIGAGVIDAVKYAVIGSRDRPDHALVEASRTWMPSITEFGGPDRWFDTIRRRFGRRVEVARHFVTTSARTVVSTGVDVSKADASREAVPRHWGGDRYRRLRVARGFSLADLAQLASEQDPDLSAVTKDHLHRLEHGSTPRVPQLVERLDMALGADGRTCTAEVTTVQDVERGVEITFPPYWIGPVWVQFLQSGRATEHRARLVWSPWHKNLKLCDGVVVTTRRSEPSNAPLRIDLTAGWSVRAGVGVHPRAVDVNEGWGLLSRDVAFDTLTHYFKVLEAAFRNSPDGSRT</sequence>